<dbReference type="PRINTS" id="PR01036">
    <property type="entry name" value="TCRTETB"/>
</dbReference>
<feature type="transmembrane region" description="Helical" evidence="7">
    <location>
        <begin position="173"/>
        <end position="193"/>
    </location>
</feature>
<evidence type="ECO:0000313" key="10">
    <source>
        <dbReference type="Proteomes" id="UP001597032"/>
    </source>
</evidence>
<dbReference type="RefSeq" id="WP_298264940.1">
    <property type="nucleotide sequence ID" value="NZ_JBHTIC010000005.1"/>
</dbReference>
<feature type="transmembrane region" description="Helical" evidence="7">
    <location>
        <begin position="375"/>
        <end position="396"/>
    </location>
</feature>
<dbReference type="PROSITE" id="PS50850">
    <property type="entry name" value="MFS"/>
    <property type="match status" value="1"/>
</dbReference>
<keyword evidence="3" id="KW-1003">Cell membrane</keyword>
<keyword evidence="4 7" id="KW-0812">Transmembrane</keyword>
<feature type="transmembrane region" description="Helical" evidence="7">
    <location>
        <begin position="109"/>
        <end position="134"/>
    </location>
</feature>
<dbReference type="InterPro" id="IPR020846">
    <property type="entry name" value="MFS_dom"/>
</dbReference>
<feature type="transmembrane region" description="Helical" evidence="7">
    <location>
        <begin position="347"/>
        <end position="363"/>
    </location>
</feature>
<feature type="transmembrane region" description="Helical" evidence="7">
    <location>
        <begin position="146"/>
        <end position="167"/>
    </location>
</feature>
<evidence type="ECO:0000256" key="2">
    <source>
        <dbReference type="ARBA" id="ARBA00022448"/>
    </source>
</evidence>
<dbReference type="EMBL" id="JBHTIC010000005">
    <property type="protein sequence ID" value="MFD0761232.1"/>
    <property type="molecule type" value="Genomic_DNA"/>
</dbReference>
<keyword evidence="2" id="KW-0813">Transport</keyword>
<evidence type="ECO:0000256" key="7">
    <source>
        <dbReference type="SAM" id="Phobius"/>
    </source>
</evidence>
<dbReference type="Pfam" id="PF07690">
    <property type="entry name" value="MFS_1"/>
    <property type="match status" value="1"/>
</dbReference>
<feature type="transmembrane region" description="Helical" evidence="7">
    <location>
        <begin position="312"/>
        <end position="335"/>
    </location>
</feature>
<keyword evidence="6 7" id="KW-0472">Membrane</keyword>
<dbReference type="InterPro" id="IPR050171">
    <property type="entry name" value="MFS_Transporters"/>
</dbReference>
<feature type="transmembrane region" description="Helical" evidence="7">
    <location>
        <begin position="50"/>
        <end position="73"/>
    </location>
</feature>
<evidence type="ECO:0000259" key="8">
    <source>
        <dbReference type="PROSITE" id="PS50850"/>
    </source>
</evidence>
<dbReference type="InterPro" id="IPR011701">
    <property type="entry name" value="MFS"/>
</dbReference>
<comment type="caution">
    <text evidence="9">The sequence shown here is derived from an EMBL/GenBank/DDBJ whole genome shotgun (WGS) entry which is preliminary data.</text>
</comment>
<comment type="subcellular location">
    <subcellularLocation>
        <location evidence="1">Cell membrane</location>
        <topology evidence="1">Multi-pass membrane protein</topology>
    </subcellularLocation>
</comment>
<reference evidence="10" key="1">
    <citation type="journal article" date="2019" name="Int. J. Syst. Evol. Microbiol.">
        <title>The Global Catalogue of Microorganisms (GCM) 10K type strain sequencing project: providing services to taxonomists for standard genome sequencing and annotation.</title>
        <authorList>
            <consortium name="The Broad Institute Genomics Platform"/>
            <consortium name="The Broad Institute Genome Sequencing Center for Infectious Disease"/>
            <person name="Wu L."/>
            <person name="Ma J."/>
        </authorList>
    </citation>
    <scope>NUCLEOTIDE SEQUENCE [LARGE SCALE GENOMIC DNA]</scope>
    <source>
        <strain evidence="10">CCUG 60022</strain>
    </source>
</reference>
<protein>
    <submittedName>
        <fullName evidence="9">MDR family MFS transporter</fullName>
    </submittedName>
</protein>
<evidence type="ECO:0000256" key="4">
    <source>
        <dbReference type="ARBA" id="ARBA00022692"/>
    </source>
</evidence>
<feature type="domain" description="Major facilitator superfamily (MFS) profile" evidence="8">
    <location>
        <begin position="19"/>
        <end position="401"/>
    </location>
</feature>
<evidence type="ECO:0000256" key="5">
    <source>
        <dbReference type="ARBA" id="ARBA00022989"/>
    </source>
</evidence>
<feature type="transmembrane region" description="Helical" evidence="7">
    <location>
        <begin position="289"/>
        <end position="306"/>
    </location>
</feature>
<feature type="transmembrane region" description="Helical" evidence="7">
    <location>
        <begin position="20"/>
        <end position="44"/>
    </location>
</feature>
<keyword evidence="10" id="KW-1185">Reference proteome</keyword>
<keyword evidence="5 7" id="KW-1133">Transmembrane helix</keyword>
<evidence type="ECO:0000256" key="6">
    <source>
        <dbReference type="ARBA" id="ARBA00023136"/>
    </source>
</evidence>
<dbReference type="CDD" id="cd17329">
    <property type="entry name" value="MFS_MdtH_MDR_like"/>
    <property type="match status" value="1"/>
</dbReference>
<dbReference type="Gene3D" id="1.20.1250.20">
    <property type="entry name" value="MFS general substrate transporter like domains"/>
    <property type="match status" value="1"/>
</dbReference>
<dbReference type="SUPFAM" id="SSF103473">
    <property type="entry name" value="MFS general substrate transporter"/>
    <property type="match status" value="1"/>
</dbReference>
<evidence type="ECO:0000256" key="1">
    <source>
        <dbReference type="ARBA" id="ARBA00004651"/>
    </source>
</evidence>
<dbReference type="PANTHER" id="PTHR23517:SF2">
    <property type="entry name" value="MULTIDRUG RESISTANCE PROTEIN MDTH"/>
    <property type="match status" value="1"/>
</dbReference>
<dbReference type="PANTHER" id="PTHR23517">
    <property type="entry name" value="RESISTANCE PROTEIN MDTM, PUTATIVE-RELATED-RELATED"/>
    <property type="match status" value="1"/>
</dbReference>
<gene>
    <name evidence="9" type="ORF">ACFQZW_03990</name>
</gene>
<accession>A0ABW2Z6B2</accession>
<feature type="transmembrane region" description="Helical" evidence="7">
    <location>
        <begin position="257"/>
        <end position="277"/>
    </location>
</feature>
<feature type="transmembrane region" description="Helical" evidence="7">
    <location>
        <begin position="85"/>
        <end position="103"/>
    </location>
</feature>
<evidence type="ECO:0000313" key="9">
    <source>
        <dbReference type="EMBL" id="MFD0761232.1"/>
    </source>
</evidence>
<sequence>MVKRTFITYQDSFRGLSNEVWWLALITFINRAGTMVLPFMTLYLTKDLNFSLAQVGTIMSCFGVGSLLGSWLGGKLTDKIGFYRVMFWSLLITGFLFIALQFIHSFIGFALAIFITMSIADTFRPAMFVSLKAYSKPENQTRSLTLIRLAINLGFSLGPFLGGIIIATLNYSGLFWVDGITCITAVFLLKLVLSKRELSKKSEAIVDTSETQRSVYRDKPYWLFLVIVFLMGFIFLQLFTTMPLYYKEVHALSEVQIGLVMGLNGFLIFLFEMPLIHYIEKTLLNRMKIITWSLVLFALSFIILNVSSWVGVLIIGMLFITFGEMLAFPFTNNFAMNRAPKGREGRYLALYTMAFSVAHIFSAKTGMEIIDRFGYITNWFVMGGLGFVAVILMIFLRDLLHKEKEVIGN</sequence>
<evidence type="ECO:0000256" key="3">
    <source>
        <dbReference type="ARBA" id="ARBA00022475"/>
    </source>
</evidence>
<proteinExistence type="predicted"/>
<dbReference type="Proteomes" id="UP001597032">
    <property type="component" value="Unassembled WGS sequence"/>
</dbReference>
<name>A0ABW2Z6B2_9FLAO</name>
<dbReference type="InterPro" id="IPR036259">
    <property type="entry name" value="MFS_trans_sf"/>
</dbReference>
<organism evidence="9 10">
    <name type="scientific">Lutibacter aestuarii</name>
    <dbReference type="NCBI Taxonomy" id="861111"/>
    <lineage>
        <taxon>Bacteria</taxon>
        <taxon>Pseudomonadati</taxon>
        <taxon>Bacteroidota</taxon>
        <taxon>Flavobacteriia</taxon>
        <taxon>Flavobacteriales</taxon>
        <taxon>Flavobacteriaceae</taxon>
        <taxon>Lutibacter</taxon>
    </lineage>
</organism>
<feature type="transmembrane region" description="Helical" evidence="7">
    <location>
        <begin position="221"/>
        <end position="245"/>
    </location>
</feature>